<protein>
    <submittedName>
        <fullName evidence="3">Synapse-associated protein 1</fullName>
    </submittedName>
</protein>
<feature type="compositionally biased region" description="Basic and acidic residues" evidence="1">
    <location>
        <begin position="13"/>
        <end position="24"/>
    </location>
</feature>
<dbReference type="PANTHER" id="PTHR16019:SF6">
    <property type="entry name" value="SYNAPSE-ASSOCIATED PROTEIN 1"/>
    <property type="match status" value="1"/>
</dbReference>
<feature type="region of interest" description="Disordered" evidence="1">
    <location>
        <begin position="189"/>
        <end position="220"/>
    </location>
</feature>
<gene>
    <name evidence="3" type="ORF">GBAR_LOCUS25079</name>
</gene>
<evidence type="ECO:0000313" key="3">
    <source>
        <dbReference type="EMBL" id="CAI8045336.1"/>
    </source>
</evidence>
<keyword evidence="4" id="KW-1185">Reference proteome</keyword>
<proteinExistence type="predicted"/>
<dbReference type="EMBL" id="CASHTH010003463">
    <property type="protein sequence ID" value="CAI8045336.1"/>
    <property type="molecule type" value="Genomic_DNA"/>
</dbReference>
<dbReference type="GO" id="GO:0045202">
    <property type="term" value="C:synapse"/>
    <property type="evidence" value="ECO:0007669"/>
    <property type="project" value="TreeGrafter"/>
</dbReference>
<feature type="region of interest" description="Disordered" evidence="1">
    <location>
        <begin position="1"/>
        <end position="37"/>
    </location>
</feature>
<reference evidence="3" key="1">
    <citation type="submission" date="2023-03" db="EMBL/GenBank/DDBJ databases">
        <authorList>
            <person name="Steffen K."/>
            <person name="Cardenas P."/>
        </authorList>
    </citation>
    <scope>NUCLEOTIDE SEQUENCE</scope>
</reference>
<name>A0AA35TE74_GEOBA</name>
<dbReference type="GO" id="GO:0005634">
    <property type="term" value="C:nucleus"/>
    <property type="evidence" value="ECO:0007669"/>
    <property type="project" value="TreeGrafter"/>
</dbReference>
<dbReference type="GO" id="GO:0038203">
    <property type="term" value="P:TORC2 signaling"/>
    <property type="evidence" value="ECO:0007669"/>
    <property type="project" value="TreeGrafter"/>
</dbReference>
<dbReference type="GO" id="GO:0005794">
    <property type="term" value="C:Golgi apparatus"/>
    <property type="evidence" value="ECO:0007669"/>
    <property type="project" value="TreeGrafter"/>
</dbReference>
<feature type="domain" description="BSD" evidence="2">
    <location>
        <begin position="129"/>
        <end position="180"/>
    </location>
</feature>
<feature type="region of interest" description="Disordered" evidence="1">
    <location>
        <begin position="255"/>
        <end position="291"/>
    </location>
</feature>
<dbReference type="PROSITE" id="PS50858">
    <property type="entry name" value="BSD"/>
    <property type="match status" value="1"/>
</dbReference>
<evidence type="ECO:0000313" key="4">
    <source>
        <dbReference type="Proteomes" id="UP001174909"/>
    </source>
</evidence>
<accession>A0AA35TE74</accession>
<dbReference type="SMART" id="SM00751">
    <property type="entry name" value="BSD"/>
    <property type="match status" value="1"/>
</dbReference>
<evidence type="ECO:0000256" key="1">
    <source>
        <dbReference type="SAM" id="MobiDB-lite"/>
    </source>
</evidence>
<dbReference type="InterPro" id="IPR005607">
    <property type="entry name" value="BSD_dom"/>
</dbReference>
<dbReference type="Gene3D" id="1.10.3970.10">
    <property type="entry name" value="BSD domain"/>
    <property type="match status" value="1"/>
</dbReference>
<feature type="compositionally biased region" description="Basic and acidic residues" evidence="1">
    <location>
        <begin position="264"/>
        <end position="275"/>
    </location>
</feature>
<evidence type="ECO:0000259" key="2">
    <source>
        <dbReference type="PROSITE" id="PS50858"/>
    </source>
</evidence>
<dbReference type="SUPFAM" id="SSF140383">
    <property type="entry name" value="BSD domain-like"/>
    <property type="match status" value="1"/>
</dbReference>
<dbReference type="Pfam" id="PF03909">
    <property type="entry name" value="BSD"/>
    <property type="match status" value="1"/>
</dbReference>
<organism evidence="3 4">
    <name type="scientific">Geodia barretti</name>
    <name type="common">Barrett's horny sponge</name>
    <dbReference type="NCBI Taxonomy" id="519541"/>
    <lineage>
        <taxon>Eukaryota</taxon>
        <taxon>Metazoa</taxon>
        <taxon>Porifera</taxon>
        <taxon>Demospongiae</taxon>
        <taxon>Heteroscleromorpha</taxon>
        <taxon>Tetractinellida</taxon>
        <taxon>Astrophorina</taxon>
        <taxon>Geodiidae</taxon>
        <taxon>Geodia</taxon>
    </lineage>
</organism>
<dbReference type="PANTHER" id="PTHR16019">
    <property type="entry name" value="SYNAPSE-ASSOCIATED PROTEIN"/>
    <property type="match status" value="1"/>
</dbReference>
<sequence>MAGLLGSWWSGKAAEEESEKKEKEESEEEEKEKKDSSWVAGLEGLVKNVSEYAATMGETVKSRVQETPMSFVNQFQDEQEKFSREQRRLKDAAVPPWVGYNEEEQMKAQILELSADSRNVLRNPPPGIQFNFDFAKSYPVAMAMLKEDARLQKLRFDLVPKKVSEEKFWHNFFYRVFLIKQSSQLSSLANDKKDSVSSDRTEGDGDHVVTGEAGEGGESGEVVEVVQSPGHEEFASDALPTLTTEISRETVQAELGQLGVGSGEEEKKKEEEGGRETALCGRSSCNKSCRT</sequence>
<comment type="caution">
    <text evidence="3">The sequence shown here is derived from an EMBL/GenBank/DDBJ whole genome shotgun (WGS) entry which is preliminary data.</text>
</comment>
<dbReference type="InterPro" id="IPR035925">
    <property type="entry name" value="BSD_dom_sf"/>
</dbReference>
<dbReference type="AlphaFoldDB" id="A0AA35TE74"/>
<dbReference type="Proteomes" id="UP001174909">
    <property type="component" value="Unassembled WGS sequence"/>
</dbReference>
<feature type="compositionally biased region" description="Basic and acidic residues" evidence="1">
    <location>
        <begin position="190"/>
        <end position="209"/>
    </location>
</feature>
<dbReference type="InterPro" id="IPR051494">
    <property type="entry name" value="BSD_domain-containing"/>
</dbReference>